<evidence type="ECO:0000313" key="2">
    <source>
        <dbReference type="EMBL" id="WNM95044.1"/>
    </source>
</evidence>
<keyword evidence="2" id="KW-0946">Virion</keyword>
<evidence type="ECO:0000256" key="1">
    <source>
        <dbReference type="SAM" id="MobiDB-lite"/>
    </source>
</evidence>
<feature type="region of interest" description="Disordered" evidence="1">
    <location>
        <begin position="1"/>
        <end position="59"/>
    </location>
</feature>
<dbReference type="EMBL" id="OR224979">
    <property type="protein sequence ID" value="WNM95044.1"/>
    <property type="molecule type" value="Genomic_RNA"/>
</dbReference>
<reference evidence="2" key="1">
    <citation type="submission" date="2023-06" db="EMBL/GenBank/DDBJ databases">
        <title>Mycovirome of Diapothe helianthi and D. gulyae, causal agents of Phomopsis stem canker of sunflower, sheds light on interspecieces transmission.</title>
        <authorList>
            <person name="Wu C.-F."/>
            <person name="Zellner W."/>
            <person name="Kontz B."/>
            <person name="Kashyap R."/>
            <person name="Mathew F."/>
            <person name="Marzano S.-Y.L."/>
        </authorList>
    </citation>
    <scope>NUCLEOTIDE SEQUENCE</scope>
    <source>
        <strain evidence="2">DhC10</strain>
    </source>
</reference>
<organism evidence="2">
    <name type="scientific">Diaporthe helianthi partitivirus 1</name>
    <dbReference type="NCBI Taxonomy" id="3077435"/>
    <lineage>
        <taxon>Viruses</taxon>
        <taxon>Riboviria</taxon>
        <taxon>Orthornavirae</taxon>
        <taxon>Pisuviricota</taxon>
        <taxon>Duplopiviricetes</taxon>
        <taxon>Durnavirales</taxon>
        <taxon>Partitiviridae</taxon>
    </lineage>
</organism>
<dbReference type="GO" id="GO:0019028">
    <property type="term" value="C:viral capsid"/>
    <property type="evidence" value="ECO:0007669"/>
    <property type="project" value="UniProtKB-KW"/>
</dbReference>
<keyword evidence="2" id="KW-0167">Capsid protein</keyword>
<proteinExistence type="predicted"/>
<protein>
    <submittedName>
        <fullName evidence="2">Coat protein</fullName>
    </submittedName>
</protein>
<feature type="compositionally biased region" description="Low complexity" evidence="1">
    <location>
        <begin position="39"/>
        <end position="59"/>
    </location>
</feature>
<feature type="compositionally biased region" description="Polar residues" evidence="1">
    <location>
        <begin position="1"/>
        <end position="14"/>
    </location>
</feature>
<dbReference type="InterPro" id="IPR048728">
    <property type="entry name" value="CP_partitivirus"/>
</dbReference>
<accession>A0AA96HD73</accession>
<name>A0AA96HD73_9VIRU</name>
<dbReference type="Pfam" id="PF20895">
    <property type="entry name" value="PsV_CP"/>
    <property type="match status" value="1"/>
</dbReference>
<sequence length="437" mass="47625">MADNQSRVTSTVAPSDSASASGRKKKSKPGKAERAAARSALGSQPGQQASQSKASAFAASVQTPMPNPGKFPVVFSTGAGEPSRDKNFAIDERVLAVTIRNFPARFTDNAKYAEFKAHADLDDADFSRHLSVAALLRLAQQVVHSHVNMGLPQGDFAPVASTDVRLPASMSAYISQYGEHSVPALGTRFLFADYDNTVRSLVWSAACMSREGNGSALTRSWLPVRSGDRRTKLIIASRLAKFLESADVAVTPKVLEDAVLGGDVPSAFESIKPLLGDTDVKRDRFDFLFKAYHDAPTFVTKFTETMSVLVLEELNLHWRNPSAAHVDWGFNVKEIFTQLADEWARRSSTYAQFFELSSSQVNRSASTGSQSQMALVTSTDGVTIIKTHLALSAPEFSLVACFPATCVYSGDLERRVVVTTPLSVRQRATEFVQMDWR</sequence>